<keyword evidence="2 7" id="KW-0813">Transport</keyword>
<dbReference type="RefSeq" id="WP_307362037.1">
    <property type="nucleotide sequence ID" value="NZ_JAUSXK010000001.1"/>
</dbReference>
<evidence type="ECO:0000256" key="1">
    <source>
        <dbReference type="ARBA" id="ARBA00004651"/>
    </source>
</evidence>
<feature type="transmembrane region" description="Helical" evidence="7">
    <location>
        <begin position="107"/>
        <end position="130"/>
    </location>
</feature>
<proteinExistence type="inferred from homology"/>
<comment type="subcellular location">
    <subcellularLocation>
        <location evidence="1 7">Cell membrane</location>
        <topology evidence="1 7">Multi-pass membrane protein</topology>
    </subcellularLocation>
</comment>
<dbReference type="CDD" id="cd06261">
    <property type="entry name" value="TM_PBP2"/>
    <property type="match status" value="1"/>
</dbReference>
<evidence type="ECO:0000256" key="6">
    <source>
        <dbReference type="ARBA" id="ARBA00023136"/>
    </source>
</evidence>
<evidence type="ECO:0000256" key="7">
    <source>
        <dbReference type="RuleBase" id="RU363032"/>
    </source>
</evidence>
<keyword evidence="10" id="KW-1185">Reference proteome</keyword>
<evidence type="ECO:0000313" key="10">
    <source>
        <dbReference type="Proteomes" id="UP001239085"/>
    </source>
</evidence>
<dbReference type="Gene3D" id="1.10.3720.10">
    <property type="entry name" value="MetI-like"/>
    <property type="match status" value="1"/>
</dbReference>
<dbReference type="EMBL" id="JAUSXK010000001">
    <property type="protein sequence ID" value="MDQ0644372.1"/>
    <property type="molecule type" value="Genomic_DNA"/>
</dbReference>
<comment type="caution">
    <text evidence="9">The sequence shown here is derived from an EMBL/GenBank/DDBJ whole genome shotgun (WGS) entry which is preliminary data.</text>
</comment>
<dbReference type="SUPFAM" id="SSF161098">
    <property type="entry name" value="MetI-like"/>
    <property type="match status" value="1"/>
</dbReference>
<evidence type="ECO:0000259" key="8">
    <source>
        <dbReference type="PROSITE" id="PS50928"/>
    </source>
</evidence>
<keyword evidence="5 7" id="KW-1133">Transmembrane helix</keyword>
<feature type="domain" description="ABC transmembrane type-1" evidence="8">
    <location>
        <begin position="107"/>
        <end position="294"/>
    </location>
</feature>
<comment type="similarity">
    <text evidence="7">Belongs to the binding-protein-dependent transport system permease family.</text>
</comment>
<feature type="transmembrane region" description="Helical" evidence="7">
    <location>
        <begin position="43"/>
        <end position="62"/>
    </location>
</feature>
<keyword evidence="4 7" id="KW-0812">Transmembrane</keyword>
<protein>
    <submittedName>
        <fullName evidence="9">Cellobiose transport system permease protein</fullName>
    </submittedName>
</protein>
<name>A0ABU0PAL1_9MICO</name>
<gene>
    <name evidence="9" type="ORF">QFZ46_002532</name>
</gene>
<feature type="transmembrane region" description="Helical" evidence="7">
    <location>
        <begin position="142"/>
        <end position="164"/>
    </location>
</feature>
<evidence type="ECO:0000313" key="9">
    <source>
        <dbReference type="EMBL" id="MDQ0644372.1"/>
    </source>
</evidence>
<sequence length="310" mass="33474">MSTPLIENISGPAAKKYAQRRAAKGKPIRFKPREDSVGPRPGWVTYALLSIVLIASVFPLYYTAILGSSTRTEIAQSALPRLFPGPNLLDNIIAIVSNHQIDFWMSALNSIIVAVVVSAATVFFSTLAGFSFAKLGFRGKNGLYVFVIATLVIPMQLGTVPMFIMMNEFGWIDSLAALIVPSLVGAFGVFWMTQYLKEALPYELIEAARVDGASVLRTFWSIALPAARPAAATLALFTFVGSWNEFFWPSVVLRSQKTLPLVIPQLSGAFTADHALIMSGVFLIALPLLVAFVFLGKQLVAGVMAGAVKG</sequence>
<reference evidence="9 10" key="1">
    <citation type="submission" date="2023-07" db="EMBL/GenBank/DDBJ databases">
        <title>Comparative genomics of wheat-associated soil bacteria to identify genetic determinants of phenazine resistance.</title>
        <authorList>
            <person name="Mouncey N."/>
        </authorList>
    </citation>
    <scope>NUCLEOTIDE SEQUENCE [LARGE SCALE GENOMIC DNA]</scope>
    <source>
        <strain evidence="9 10">W2I7</strain>
    </source>
</reference>
<evidence type="ECO:0000256" key="5">
    <source>
        <dbReference type="ARBA" id="ARBA00022989"/>
    </source>
</evidence>
<organism evidence="9 10">
    <name type="scientific">Microbacterium murale</name>
    <dbReference type="NCBI Taxonomy" id="1081040"/>
    <lineage>
        <taxon>Bacteria</taxon>
        <taxon>Bacillati</taxon>
        <taxon>Actinomycetota</taxon>
        <taxon>Actinomycetes</taxon>
        <taxon>Micrococcales</taxon>
        <taxon>Microbacteriaceae</taxon>
        <taxon>Microbacterium</taxon>
    </lineage>
</organism>
<evidence type="ECO:0000256" key="3">
    <source>
        <dbReference type="ARBA" id="ARBA00022475"/>
    </source>
</evidence>
<keyword evidence="6 7" id="KW-0472">Membrane</keyword>
<feature type="transmembrane region" description="Helical" evidence="7">
    <location>
        <begin position="170"/>
        <end position="192"/>
    </location>
</feature>
<evidence type="ECO:0000256" key="2">
    <source>
        <dbReference type="ARBA" id="ARBA00022448"/>
    </source>
</evidence>
<dbReference type="PANTHER" id="PTHR43744">
    <property type="entry name" value="ABC TRANSPORTER PERMEASE PROTEIN MG189-RELATED-RELATED"/>
    <property type="match status" value="1"/>
</dbReference>
<dbReference type="Proteomes" id="UP001239085">
    <property type="component" value="Unassembled WGS sequence"/>
</dbReference>
<evidence type="ECO:0000256" key="4">
    <source>
        <dbReference type="ARBA" id="ARBA00022692"/>
    </source>
</evidence>
<dbReference type="PANTHER" id="PTHR43744:SF12">
    <property type="entry name" value="ABC TRANSPORTER PERMEASE PROTEIN MG189-RELATED"/>
    <property type="match status" value="1"/>
</dbReference>
<dbReference type="InterPro" id="IPR000515">
    <property type="entry name" value="MetI-like"/>
</dbReference>
<feature type="transmembrane region" description="Helical" evidence="7">
    <location>
        <begin position="275"/>
        <end position="295"/>
    </location>
</feature>
<dbReference type="PROSITE" id="PS50928">
    <property type="entry name" value="ABC_TM1"/>
    <property type="match status" value="1"/>
</dbReference>
<accession>A0ABU0PAL1</accession>
<keyword evidence="3" id="KW-1003">Cell membrane</keyword>
<dbReference type="InterPro" id="IPR035906">
    <property type="entry name" value="MetI-like_sf"/>
</dbReference>
<feature type="transmembrane region" description="Helical" evidence="7">
    <location>
        <begin position="219"/>
        <end position="240"/>
    </location>
</feature>
<dbReference type="Pfam" id="PF00528">
    <property type="entry name" value="BPD_transp_1"/>
    <property type="match status" value="1"/>
</dbReference>